<protein>
    <submittedName>
        <fullName evidence="1">Unannotated protein</fullName>
    </submittedName>
</protein>
<gene>
    <name evidence="1" type="ORF">UFOPK3001_02519</name>
</gene>
<proteinExistence type="predicted"/>
<organism evidence="1">
    <name type="scientific">freshwater metagenome</name>
    <dbReference type="NCBI Taxonomy" id="449393"/>
    <lineage>
        <taxon>unclassified sequences</taxon>
        <taxon>metagenomes</taxon>
        <taxon>ecological metagenomes</taxon>
    </lineage>
</organism>
<dbReference type="EMBL" id="CAFAAJ010000260">
    <property type="protein sequence ID" value="CAB4826656.1"/>
    <property type="molecule type" value="Genomic_DNA"/>
</dbReference>
<name>A0A6J7A1E3_9ZZZZ</name>
<sequence length="60" mass="6543">MPVCSDQRTPPFAVLTMRPAKWALSTLRPSNDTGDHVSGVALRTLSDQVFVSRNQTSVVT</sequence>
<accession>A0A6J7A1E3</accession>
<reference evidence="1" key="1">
    <citation type="submission" date="2020-05" db="EMBL/GenBank/DDBJ databases">
        <authorList>
            <person name="Chiriac C."/>
            <person name="Salcher M."/>
            <person name="Ghai R."/>
            <person name="Kavagutti S V."/>
        </authorList>
    </citation>
    <scope>NUCLEOTIDE SEQUENCE</scope>
</reference>
<dbReference type="AlphaFoldDB" id="A0A6J7A1E3"/>
<evidence type="ECO:0000313" key="1">
    <source>
        <dbReference type="EMBL" id="CAB4826656.1"/>
    </source>
</evidence>